<dbReference type="Proteomes" id="UP000317770">
    <property type="component" value="Unassembled WGS sequence"/>
</dbReference>
<gene>
    <name evidence="1" type="ORF">FQP34_03355</name>
</gene>
<reference evidence="1 2" key="1">
    <citation type="submission" date="2019-07" db="EMBL/GenBank/DDBJ databases">
        <title>Genome assembly of Bacillus simplex strain GGC-P6A.</title>
        <authorList>
            <person name="Jennings M.E."/>
            <person name="Barton H.A."/>
        </authorList>
    </citation>
    <scope>NUCLEOTIDE SEQUENCE [LARGE SCALE GENOMIC DNA]</scope>
    <source>
        <strain evidence="1 2">GGC-P6A</strain>
    </source>
</reference>
<accession>A0A8B5Y551</accession>
<sequence length="154" mass="17499">MPKQEKYEDITVMDVQFVQSKLQIITQNDVISNNEKNTDEIHLYTIDLAGKKIISDETLLSETFDSSNEGHFAMPSKVDEGKANNVLVLALVKGSYIEEEGFKEKKGESSLFALELRVEDLLVILFIGFLKRIKEKGNSSQAMKAILLKFEDYF</sequence>
<proteinExistence type="predicted"/>
<evidence type="ECO:0000313" key="1">
    <source>
        <dbReference type="EMBL" id="TVX84260.1"/>
    </source>
</evidence>
<evidence type="ECO:0000313" key="2">
    <source>
        <dbReference type="Proteomes" id="UP000317770"/>
    </source>
</evidence>
<organism evidence="1 2">
    <name type="scientific">Peribacillus simplex</name>
    <dbReference type="NCBI Taxonomy" id="1478"/>
    <lineage>
        <taxon>Bacteria</taxon>
        <taxon>Bacillati</taxon>
        <taxon>Bacillota</taxon>
        <taxon>Bacilli</taxon>
        <taxon>Bacillales</taxon>
        <taxon>Bacillaceae</taxon>
        <taxon>Peribacillus</taxon>
    </lineage>
</organism>
<name>A0A8B5Y551_9BACI</name>
<comment type="caution">
    <text evidence="1">The sequence shown here is derived from an EMBL/GenBank/DDBJ whole genome shotgun (WGS) entry which is preliminary data.</text>
</comment>
<dbReference type="AlphaFoldDB" id="A0A8B5Y551"/>
<protein>
    <submittedName>
        <fullName evidence="1">Uncharacterized protein</fullName>
    </submittedName>
</protein>
<dbReference type="EMBL" id="VNKI01000001">
    <property type="protein sequence ID" value="TVX84260.1"/>
    <property type="molecule type" value="Genomic_DNA"/>
</dbReference>